<keyword evidence="2" id="KW-1185">Reference proteome</keyword>
<evidence type="ECO:0000313" key="1">
    <source>
        <dbReference type="EMBL" id="SEP02678.1"/>
    </source>
</evidence>
<dbReference type="Proteomes" id="UP000182975">
    <property type="component" value="Unassembled WGS sequence"/>
</dbReference>
<dbReference type="Gene3D" id="3.90.470.20">
    <property type="entry name" value="4'-phosphopantetheinyl transferase domain"/>
    <property type="match status" value="1"/>
</dbReference>
<accession>A0A1H8UJ91</accession>
<name>A0A1H8UJ91_9ACTN</name>
<dbReference type="InterPro" id="IPR037143">
    <property type="entry name" value="4-PPantetheinyl_Trfase_dom_sf"/>
</dbReference>
<gene>
    <name evidence="1" type="ORF">SAMN02910314_01961</name>
</gene>
<organism evidence="1 2">
    <name type="scientific">Denitrobacterium detoxificans</name>
    <dbReference type="NCBI Taxonomy" id="79604"/>
    <lineage>
        <taxon>Bacteria</taxon>
        <taxon>Bacillati</taxon>
        <taxon>Actinomycetota</taxon>
        <taxon>Coriobacteriia</taxon>
        <taxon>Eggerthellales</taxon>
        <taxon>Eggerthellaceae</taxon>
        <taxon>Denitrobacterium</taxon>
    </lineage>
</organism>
<dbReference type="GO" id="GO:0008897">
    <property type="term" value="F:holo-[acyl-carrier-protein] synthase activity"/>
    <property type="evidence" value="ECO:0007669"/>
    <property type="project" value="InterPro"/>
</dbReference>
<dbReference type="GO" id="GO:0000287">
    <property type="term" value="F:magnesium ion binding"/>
    <property type="evidence" value="ECO:0007669"/>
    <property type="project" value="InterPro"/>
</dbReference>
<sequence length="157" mass="17698">MFQRALVDVSAHRKRKVLLYRFASDQRLSLLAGMLLDDLLHERGLRERDMSYVVGVHGKPSFSDMPNVHFSLAHGGRMALAALADAPVGVDVECLDSFPYDLADPYVWTEMESVGKALGCGIADYLDRDVYVRPPDFEIRHIRIDDNHLACIAQRVQ</sequence>
<dbReference type="RefSeq" id="WP_143117407.1">
    <property type="nucleotide sequence ID" value="NZ_FOEC01000021.1"/>
</dbReference>
<dbReference type="AlphaFoldDB" id="A0A1H8UJ91"/>
<evidence type="ECO:0000313" key="2">
    <source>
        <dbReference type="Proteomes" id="UP000182975"/>
    </source>
</evidence>
<proteinExistence type="predicted"/>
<dbReference type="STRING" id="79604.AAY81_04690"/>
<reference evidence="2" key="1">
    <citation type="submission" date="2016-10" db="EMBL/GenBank/DDBJ databases">
        <authorList>
            <person name="Varghese N."/>
        </authorList>
    </citation>
    <scope>NUCLEOTIDE SEQUENCE [LARGE SCALE GENOMIC DNA]</scope>
    <source>
        <strain evidence="2">DSM 21843</strain>
    </source>
</reference>
<dbReference type="SUPFAM" id="SSF56214">
    <property type="entry name" value="4'-phosphopantetheinyl transferase"/>
    <property type="match status" value="2"/>
</dbReference>
<dbReference type="EMBL" id="FOEC01000021">
    <property type="protein sequence ID" value="SEP02678.1"/>
    <property type="molecule type" value="Genomic_DNA"/>
</dbReference>
<dbReference type="OrthoDB" id="190168at2"/>
<protein>
    <recommendedName>
        <fullName evidence="3">4'-phosphopantetheinyl transferase</fullName>
    </recommendedName>
</protein>
<evidence type="ECO:0008006" key="3">
    <source>
        <dbReference type="Google" id="ProtNLM"/>
    </source>
</evidence>